<proteinExistence type="predicted"/>
<dbReference type="Pfam" id="PF06527">
    <property type="entry name" value="TniQ"/>
    <property type="match status" value="1"/>
</dbReference>
<gene>
    <name evidence="2" type="ORF">ATH84_101398</name>
</gene>
<protein>
    <submittedName>
        <fullName evidence="2">TniQ protein</fullName>
    </submittedName>
</protein>
<evidence type="ECO:0000259" key="1">
    <source>
        <dbReference type="Pfam" id="PF06527"/>
    </source>
</evidence>
<accession>A0AAQ0HK03</accession>
<evidence type="ECO:0000313" key="3">
    <source>
        <dbReference type="Proteomes" id="UP000256794"/>
    </source>
</evidence>
<keyword evidence="3" id="KW-1185">Reference proteome</keyword>
<evidence type="ECO:0000313" key="2">
    <source>
        <dbReference type="EMBL" id="REG46969.1"/>
    </source>
</evidence>
<dbReference type="InterPro" id="IPR009492">
    <property type="entry name" value="TniQ"/>
</dbReference>
<dbReference type="RefSeq" id="WP_052096184.1">
    <property type="nucleotide sequence ID" value="NZ_CP035284.1"/>
</dbReference>
<name>A0AAQ0HK03_PARVE</name>
<dbReference type="EMBL" id="QUMX01000013">
    <property type="protein sequence ID" value="REG46969.1"/>
    <property type="molecule type" value="Genomic_DNA"/>
</dbReference>
<sequence length="516" mass="56882">MARLFPRLPFVPDETPLSWAARLAAFHTGGRLVPFLNDLGIALVDLVAGATEAITRLCDIADQDPDPVLRNTIHALGERRFLLRDEPFAAEMTTGPETRFCPACLAEDEADGYRPDALRRGRLIWRLQPVRVCPVHHLTLISRRLNRWDDIAHELSVLVPEDQRALLALAETAPVQQPSPLQDYVLARLEGQSDPAWADGQGIEQVTRATEMLGGVLEFGTQAKPAELSMTDWNRASNSAWPYVRRGEAGVRSGLDMLQQRAVERGMVGHRNRFATFGMLYRWLSSPKLIKDPGPIREVLRRHIIDTMDTKPGEVLLGEAVGIPKWSSISSIAKSGGVHPLTLRDVLIASRAIPPKAKDQSCSATLVDFQIGHRVALEMRRAVAVTALPGLLNASRPMVTCLINTGLLAALHGSNGQKQGKVSRSIDGLRVEALINKINQTFQKVETAPTGHVTLAKAAEMSRVPMEVILIGVFRHYLERVFRLQSEPGLGGLLVDPQEVKELPARIPDEDMPFVL</sequence>
<comment type="caution">
    <text evidence="2">The sequence shown here is derived from an EMBL/GenBank/DDBJ whole genome shotgun (WGS) entry which is preliminary data.</text>
</comment>
<dbReference type="AlphaFoldDB" id="A0AAQ0HK03"/>
<reference evidence="2 3" key="1">
    <citation type="submission" date="2018-08" db="EMBL/GenBank/DDBJ databases">
        <title>Genomic Encyclopedia of Archaeal and Bacterial Type Strains, Phase II (KMG-II): from individual species to whole genera.</title>
        <authorList>
            <person name="Goeker M."/>
        </authorList>
    </citation>
    <scope>NUCLEOTIDE SEQUENCE [LARGE SCALE GENOMIC DNA]</scope>
    <source>
        <strain evidence="2 3">DSM 582</strain>
    </source>
</reference>
<dbReference type="Proteomes" id="UP000256794">
    <property type="component" value="Unassembled WGS sequence"/>
</dbReference>
<organism evidence="2 3">
    <name type="scientific">Paracoccus versutus</name>
    <name type="common">Thiobacillus versutus</name>
    <dbReference type="NCBI Taxonomy" id="34007"/>
    <lineage>
        <taxon>Bacteria</taxon>
        <taxon>Pseudomonadati</taxon>
        <taxon>Pseudomonadota</taxon>
        <taxon>Alphaproteobacteria</taxon>
        <taxon>Rhodobacterales</taxon>
        <taxon>Paracoccaceae</taxon>
        <taxon>Paracoccus</taxon>
    </lineage>
</organism>
<feature type="domain" description="TniQ" evidence="1">
    <location>
        <begin position="7"/>
        <end position="140"/>
    </location>
</feature>